<dbReference type="Proteomes" id="UP001213972">
    <property type="component" value="Chromosome"/>
</dbReference>
<dbReference type="Pfam" id="PF02699">
    <property type="entry name" value="YajC"/>
    <property type="match status" value="1"/>
</dbReference>
<protein>
    <submittedName>
        <fullName evidence="3">Preprotein translocase subunit YajC</fullName>
    </submittedName>
</protein>
<evidence type="ECO:0000313" key="4">
    <source>
        <dbReference type="Proteomes" id="UP001213972"/>
    </source>
</evidence>
<evidence type="ECO:0000313" key="3">
    <source>
        <dbReference type="EMBL" id="WEK14345.1"/>
    </source>
</evidence>
<reference evidence="3" key="1">
    <citation type="submission" date="2023-03" db="EMBL/GenBank/DDBJ databases">
        <title>Andean soil-derived lignocellulolytic bacterial consortium as a source of novel taxa and putative plastic-active enzymes.</title>
        <authorList>
            <person name="Diaz-Garcia L."/>
            <person name="Chuvochina M."/>
            <person name="Feuerriegel G."/>
            <person name="Bunk B."/>
            <person name="Sproer C."/>
            <person name="Streit W.R."/>
            <person name="Rodriguez L.M."/>
            <person name="Overmann J."/>
            <person name="Jimenez D.J."/>
        </authorList>
    </citation>
    <scope>NUCLEOTIDE SEQUENCE</scope>
    <source>
        <strain evidence="3">MAG 4610</strain>
    </source>
</reference>
<accession>A0AAJ6B3N4</accession>
<organism evidence="3 4">
    <name type="scientific">Candidatus Microbacterium phytovorans</name>
    <dbReference type="NCBI Taxonomy" id="3121374"/>
    <lineage>
        <taxon>Bacteria</taxon>
        <taxon>Bacillati</taxon>
        <taxon>Actinomycetota</taxon>
        <taxon>Actinomycetes</taxon>
        <taxon>Micrococcales</taxon>
        <taxon>Microbacteriaceae</taxon>
        <taxon>Microbacterium</taxon>
    </lineage>
</organism>
<keyword evidence="2" id="KW-1133">Transmembrane helix</keyword>
<dbReference type="AlphaFoldDB" id="A0AAJ6B3N4"/>
<gene>
    <name evidence="3" type="ORF">P0Y48_03800</name>
</gene>
<evidence type="ECO:0000256" key="2">
    <source>
        <dbReference type="SAM" id="Phobius"/>
    </source>
</evidence>
<name>A0AAJ6B3N4_9MICO</name>
<feature type="transmembrane region" description="Helical" evidence="2">
    <location>
        <begin position="19"/>
        <end position="37"/>
    </location>
</feature>
<evidence type="ECO:0000256" key="1">
    <source>
        <dbReference type="SAM" id="MobiDB-lite"/>
    </source>
</evidence>
<dbReference type="EMBL" id="CP119321">
    <property type="protein sequence ID" value="WEK14345.1"/>
    <property type="molecule type" value="Genomic_DNA"/>
</dbReference>
<keyword evidence="2" id="KW-0472">Membrane</keyword>
<sequence>MIFATSQDAPQMDPVSSFFAQYGMLLLLLALIVFMFWSSRRRSARMKAEQESKQRAMVPGVKVLLQGGLYGTLVSFDADDLSRPAIIALAPGVEIEVHSQAIIRVVEDDEPVTEDEYVEAETDAVEADPVAATDSDVTPDADDKPRA</sequence>
<feature type="compositionally biased region" description="Acidic residues" evidence="1">
    <location>
        <begin position="110"/>
        <end position="126"/>
    </location>
</feature>
<proteinExistence type="predicted"/>
<feature type="region of interest" description="Disordered" evidence="1">
    <location>
        <begin position="110"/>
        <end position="147"/>
    </location>
</feature>
<dbReference type="SMART" id="SM01323">
    <property type="entry name" value="YajC"/>
    <property type="match status" value="1"/>
</dbReference>
<keyword evidence="2" id="KW-0812">Transmembrane</keyword>
<dbReference type="InterPro" id="IPR003849">
    <property type="entry name" value="Preprotein_translocase_YajC"/>
</dbReference>